<dbReference type="Proteomes" id="UP000036873">
    <property type="component" value="Unassembled WGS sequence"/>
</dbReference>
<dbReference type="GO" id="GO:0005737">
    <property type="term" value="C:cytoplasm"/>
    <property type="evidence" value="ECO:0007669"/>
    <property type="project" value="TreeGrafter"/>
</dbReference>
<dbReference type="SMART" id="SM00460">
    <property type="entry name" value="TGc"/>
    <property type="match status" value="1"/>
</dbReference>
<evidence type="ECO:0000313" key="3">
    <source>
        <dbReference type="EMBL" id="KNZ43052.1"/>
    </source>
</evidence>
<dbReference type="PANTHER" id="PTHR46333:SF2">
    <property type="entry name" value="CYTOKINESIS PROTEIN 3"/>
    <property type="match status" value="1"/>
</dbReference>
<evidence type="ECO:0000313" key="4">
    <source>
        <dbReference type="Proteomes" id="UP000036873"/>
    </source>
</evidence>
<name>A0A0L6U3Z0_9FIRM</name>
<dbReference type="Pfam" id="PF01841">
    <property type="entry name" value="Transglut_core"/>
    <property type="match status" value="1"/>
</dbReference>
<keyword evidence="1" id="KW-0812">Transmembrane</keyword>
<evidence type="ECO:0000256" key="1">
    <source>
        <dbReference type="SAM" id="Phobius"/>
    </source>
</evidence>
<dbReference type="InterPro" id="IPR002931">
    <property type="entry name" value="Transglutaminase-like"/>
</dbReference>
<evidence type="ECO:0000259" key="2">
    <source>
        <dbReference type="SMART" id="SM00460"/>
    </source>
</evidence>
<dbReference type="RefSeq" id="WP_050738787.1">
    <property type="nucleotide sequence ID" value="NZ_LGYO01000007.1"/>
</dbReference>
<keyword evidence="1" id="KW-1133">Transmembrane helix</keyword>
<gene>
    <name evidence="3" type="ORF">AKG39_02535</name>
</gene>
<feature type="transmembrane region" description="Helical" evidence="1">
    <location>
        <begin position="7"/>
        <end position="32"/>
    </location>
</feature>
<proteinExistence type="predicted"/>
<dbReference type="SUPFAM" id="SSF54001">
    <property type="entry name" value="Cysteine proteinases"/>
    <property type="match status" value="1"/>
</dbReference>
<sequence>MRGDKKAINIILAIIGFVLVFGLLVIGSVTVIEYYNGLNKIDFHMAPKESDQQEVPPESSMGNFDYYFALNDNEKKAYDQVSEMLDNFKTKADVADISQEEMDHVLIAVQNDHPEYFWVGDFSYFGSEKTNSVNEVRVKYPYDEAEKKQRQAEIDAEYENFTMNLTPGMDEYQKVKYVYEYVIKNTRYASDPLDDQNIYSVFGKNESVCAGYAKSTQYLLKRMGMDASYVTGVVAGQEAHAWNIVRIDGEYYYLDTTWGELDNESSSEPEKNITYDFFCVTTEDLLKTHTIDESIVQYPAFTATKANYFVKENKIFDLNTRADRDRLTADLRTAINNQEKYYHFKLADPETLETAAGLIGDELGSFSWYQGENKLSNTVVLY</sequence>
<dbReference type="InterPro" id="IPR038765">
    <property type="entry name" value="Papain-like_cys_pep_sf"/>
</dbReference>
<accession>A0A0L6U3Z0</accession>
<dbReference type="OrthoDB" id="9788327at2"/>
<feature type="domain" description="Transglutaminase-like" evidence="2">
    <location>
        <begin position="201"/>
        <end position="258"/>
    </location>
</feature>
<dbReference type="AlphaFoldDB" id="A0A0L6U3Z0"/>
<keyword evidence="4" id="KW-1185">Reference proteome</keyword>
<dbReference type="Gene3D" id="3.10.620.30">
    <property type="match status" value="1"/>
</dbReference>
<reference evidence="4" key="1">
    <citation type="submission" date="2015-07" db="EMBL/GenBank/DDBJ databases">
        <title>Draft genome sequence of Acetobacterium bakii DSM 8293, a potential psychrophilic chemical producer through syngas fermentation.</title>
        <authorList>
            <person name="Song Y."/>
            <person name="Hwang S."/>
            <person name="Cho B.-K."/>
        </authorList>
    </citation>
    <scope>NUCLEOTIDE SEQUENCE [LARGE SCALE GENOMIC DNA]</scope>
    <source>
        <strain evidence="4">DSM 8239</strain>
    </source>
</reference>
<dbReference type="InterPro" id="IPR052557">
    <property type="entry name" value="CAP/Cytokinesis_protein"/>
</dbReference>
<comment type="caution">
    <text evidence="3">The sequence shown here is derived from an EMBL/GenBank/DDBJ whole genome shotgun (WGS) entry which is preliminary data.</text>
</comment>
<keyword evidence="1" id="KW-0472">Membrane</keyword>
<dbReference type="EMBL" id="LGYO01000007">
    <property type="protein sequence ID" value="KNZ43052.1"/>
    <property type="molecule type" value="Genomic_DNA"/>
</dbReference>
<protein>
    <recommendedName>
        <fullName evidence="2">Transglutaminase-like domain-containing protein</fullName>
    </recommendedName>
</protein>
<organism evidence="3 4">
    <name type="scientific">Acetobacterium bakii</name>
    <dbReference type="NCBI Taxonomy" id="52689"/>
    <lineage>
        <taxon>Bacteria</taxon>
        <taxon>Bacillati</taxon>
        <taxon>Bacillota</taxon>
        <taxon>Clostridia</taxon>
        <taxon>Eubacteriales</taxon>
        <taxon>Eubacteriaceae</taxon>
        <taxon>Acetobacterium</taxon>
    </lineage>
</organism>
<dbReference type="PANTHER" id="PTHR46333">
    <property type="entry name" value="CYTOKINESIS PROTEIN 3"/>
    <property type="match status" value="1"/>
</dbReference>
<dbReference type="STRING" id="52689.AKG39_02535"/>